<evidence type="ECO:0000313" key="2">
    <source>
        <dbReference type="EMBL" id="RXH75971.1"/>
    </source>
</evidence>
<dbReference type="Proteomes" id="UP000290289">
    <property type="component" value="Chromosome 15"/>
</dbReference>
<sequence>MEIKTFISGHAPTNPCVAIDDGYVTIKEQVATFVNILALHIKIGQVKLDSLGLVKLLVGMFTVLCELLSLQYDILPTILKEMVANGVRCETDNFKASTFVTVAFKMNEKIPGINIELKYIQNQLKRLKEKYSSAYDMMNTFRFGALKVLTLISLGSYCRNIPMHLANQISHFRCIHACVRCLGETEPQLMPPTSHTPSHSVAASNASQPNRKKNRNMNDTDDKAATEMKKLAKARLPSELQAIGLPYDQVLRILMKLVKDTDLMRIWCTLDDSHKPDFIKVFMDDL</sequence>
<protein>
    <submittedName>
        <fullName evidence="2">Uncharacterized protein</fullName>
    </submittedName>
</protein>
<organism evidence="2 3">
    <name type="scientific">Malus domestica</name>
    <name type="common">Apple</name>
    <name type="synonym">Pyrus malus</name>
    <dbReference type="NCBI Taxonomy" id="3750"/>
    <lineage>
        <taxon>Eukaryota</taxon>
        <taxon>Viridiplantae</taxon>
        <taxon>Streptophyta</taxon>
        <taxon>Embryophyta</taxon>
        <taxon>Tracheophyta</taxon>
        <taxon>Spermatophyta</taxon>
        <taxon>Magnoliopsida</taxon>
        <taxon>eudicotyledons</taxon>
        <taxon>Gunneridae</taxon>
        <taxon>Pentapetalae</taxon>
        <taxon>rosids</taxon>
        <taxon>fabids</taxon>
        <taxon>Rosales</taxon>
        <taxon>Rosaceae</taxon>
        <taxon>Amygdaloideae</taxon>
        <taxon>Maleae</taxon>
        <taxon>Malus</taxon>
    </lineage>
</organism>
<name>A0A498I3E3_MALDO</name>
<comment type="caution">
    <text evidence="2">The sequence shown here is derived from an EMBL/GenBank/DDBJ whole genome shotgun (WGS) entry which is preliminary data.</text>
</comment>
<proteinExistence type="predicted"/>
<dbReference type="AlphaFoldDB" id="A0A498I3E3"/>
<reference evidence="2 3" key="1">
    <citation type="submission" date="2018-10" db="EMBL/GenBank/DDBJ databases">
        <title>A high-quality apple genome assembly.</title>
        <authorList>
            <person name="Hu J."/>
        </authorList>
    </citation>
    <scope>NUCLEOTIDE SEQUENCE [LARGE SCALE GENOMIC DNA]</scope>
    <source>
        <strain evidence="3">cv. HFTH1</strain>
        <tissue evidence="2">Young leaf</tissue>
    </source>
</reference>
<feature type="compositionally biased region" description="Polar residues" evidence="1">
    <location>
        <begin position="191"/>
        <end position="209"/>
    </location>
</feature>
<keyword evidence="3" id="KW-1185">Reference proteome</keyword>
<dbReference type="EMBL" id="RDQH01000341">
    <property type="protein sequence ID" value="RXH75971.1"/>
    <property type="molecule type" value="Genomic_DNA"/>
</dbReference>
<evidence type="ECO:0000313" key="3">
    <source>
        <dbReference type="Proteomes" id="UP000290289"/>
    </source>
</evidence>
<feature type="region of interest" description="Disordered" evidence="1">
    <location>
        <begin position="189"/>
        <end position="219"/>
    </location>
</feature>
<evidence type="ECO:0000256" key="1">
    <source>
        <dbReference type="SAM" id="MobiDB-lite"/>
    </source>
</evidence>
<gene>
    <name evidence="2" type="ORF">DVH24_042758</name>
</gene>
<accession>A0A498I3E3</accession>